<evidence type="ECO:0000313" key="3">
    <source>
        <dbReference type="Proteomes" id="UP000039865"/>
    </source>
</evidence>
<protein>
    <recommendedName>
        <fullName evidence="4">Transmembrane protein</fullName>
    </recommendedName>
</protein>
<dbReference type="EMBL" id="CCKQ01017378">
    <property type="protein sequence ID" value="CDW89258.1"/>
    <property type="molecule type" value="Genomic_DNA"/>
</dbReference>
<keyword evidence="3" id="KW-1185">Reference proteome</keyword>
<evidence type="ECO:0000256" key="1">
    <source>
        <dbReference type="SAM" id="Phobius"/>
    </source>
</evidence>
<evidence type="ECO:0008006" key="4">
    <source>
        <dbReference type="Google" id="ProtNLM"/>
    </source>
</evidence>
<keyword evidence="1" id="KW-0472">Membrane</keyword>
<evidence type="ECO:0000313" key="2">
    <source>
        <dbReference type="EMBL" id="CDW89258.1"/>
    </source>
</evidence>
<keyword evidence="1" id="KW-0812">Transmembrane</keyword>
<feature type="transmembrane region" description="Helical" evidence="1">
    <location>
        <begin position="6"/>
        <end position="28"/>
    </location>
</feature>
<dbReference type="Proteomes" id="UP000039865">
    <property type="component" value="Unassembled WGS sequence"/>
</dbReference>
<reference evidence="2 3" key="1">
    <citation type="submission" date="2014-06" db="EMBL/GenBank/DDBJ databases">
        <authorList>
            <person name="Swart Estienne"/>
        </authorList>
    </citation>
    <scope>NUCLEOTIDE SEQUENCE [LARGE SCALE GENOMIC DNA]</scope>
    <source>
        <strain evidence="2 3">130c</strain>
    </source>
</reference>
<sequence length="218" mass="25045">MVGIIGINILLNQLNLVVQIFLAIYLMIKRKILMRKLKKLKDQQEKKNALDLRLNLVETMNLSKNISFDSQSPFTSINFDDDGLIVQKPTKGIQQIKQKVIDFSKGRKTLQLIRDLIIPKTTEQAKQEFNSITAQVSSNDSFQSVQDKKQLAYYQDPSLQQGKFEILDELIHSPKVHCNNTVKNGGQFSKTQNSYDEFEYTHQDLLHVDSSNQVQDKS</sequence>
<organism evidence="2 3">
    <name type="scientific">Stylonychia lemnae</name>
    <name type="common">Ciliate</name>
    <dbReference type="NCBI Taxonomy" id="5949"/>
    <lineage>
        <taxon>Eukaryota</taxon>
        <taxon>Sar</taxon>
        <taxon>Alveolata</taxon>
        <taxon>Ciliophora</taxon>
        <taxon>Intramacronucleata</taxon>
        <taxon>Spirotrichea</taxon>
        <taxon>Stichotrichia</taxon>
        <taxon>Sporadotrichida</taxon>
        <taxon>Oxytrichidae</taxon>
        <taxon>Stylonychinae</taxon>
        <taxon>Stylonychia</taxon>
    </lineage>
</organism>
<accession>A0A078B6R4</accession>
<name>A0A078B6R4_STYLE</name>
<gene>
    <name evidence="2" type="primary">Contig3831.g4097</name>
    <name evidence="2" type="ORF">STYLEM_18390</name>
</gene>
<keyword evidence="1" id="KW-1133">Transmembrane helix</keyword>
<dbReference type="AlphaFoldDB" id="A0A078B6R4"/>
<proteinExistence type="predicted"/>
<dbReference type="InParanoid" id="A0A078B6R4"/>